<dbReference type="InterPro" id="IPR027417">
    <property type="entry name" value="P-loop_NTPase"/>
</dbReference>
<dbReference type="GO" id="GO:0005525">
    <property type="term" value="F:GTP binding"/>
    <property type="evidence" value="ECO:0007669"/>
    <property type="project" value="UniProtKB-KW"/>
</dbReference>
<name>A0A9P4IXF7_9PEZI</name>
<keyword evidence="1" id="KW-0342">GTP-binding</keyword>
<feature type="compositionally biased region" description="Basic and acidic residues" evidence="2">
    <location>
        <begin position="7"/>
        <end position="22"/>
    </location>
</feature>
<feature type="region of interest" description="Disordered" evidence="2">
    <location>
        <begin position="524"/>
        <end position="576"/>
    </location>
</feature>
<dbReference type="Gene3D" id="3.40.50.300">
    <property type="entry name" value="P-loop containing nucleotide triphosphate hydrolases"/>
    <property type="match status" value="1"/>
</dbReference>
<feature type="compositionally biased region" description="Basic residues" evidence="2">
    <location>
        <begin position="137"/>
        <end position="146"/>
    </location>
</feature>
<evidence type="ECO:0000313" key="5">
    <source>
        <dbReference type="Proteomes" id="UP000799439"/>
    </source>
</evidence>
<feature type="compositionally biased region" description="Low complexity" evidence="2">
    <location>
        <begin position="82"/>
        <end position="98"/>
    </location>
</feature>
<evidence type="ECO:0000256" key="2">
    <source>
        <dbReference type="SAM" id="MobiDB-lite"/>
    </source>
</evidence>
<gene>
    <name evidence="4" type="ORF">K461DRAFT_229041</name>
</gene>
<dbReference type="EMBL" id="ML996089">
    <property type="protein sequence ID" value="KAF2150351.1"/>
    <property type="molecule type" value="Genomic_DNA"/>
</dbReference>
<evidence type="ECO:0000256" key="1">
    <source>
        <dbReference type="RuleBase" id="RU004560"/>
    </source>
</evidence>
<dbReference type="Proteomes" id="UP000799439">
    <property type="component" value="Unassembled WGS sequence"/>
</dbReference>
<accession>A0A9P4IXF7</accession>
<feature type="region of interest" description="Disordered" evidence="2">
    <location>
        <begin position="1"/>
        <end position="43"/>
    </location>
</feature>
<dbReference type="SUPFAM" id="SSF52540">
    <property type="entry name" value="P-loop containing nucleoside triphosphate hydrolases"/>
    <property type="match status" value="1"/>
</dbReference>
<dbReference type="PROSITE" id="PS51719">
    <property type="entry name" value="G_SEPTIN"/>
    <property type="match status" value="1"/>
</dbReference>
<comment type="caution">
    <text evidence="4">The sequence shown here is derived from an EMBL/GenBank/DDBJ whole genome shotgun (WGS) entry which is preliminary data.</text>
</comment>
<reference evidence="4" key="1">
    <citation type="journal article" date="2020" name="Stud. Mycol.">
        <title>101 Dothideomycetes genomes: a test case for predicting lifestyles and emergence of pathogens.</title>
        <authorList>
            <person name="Haridas S."/>
            <person name="Albert R."/>
            <person name="Binder M."/>
            <person name="Bloem J."/>
            <person name="Labutti K."/>
            <person name="Salamov A."/>
            <person name="Andreopoulos B."/>
            <person name="Baker S."/>
            <person name="Barry K."/>
            <person name="Bills G."/>
            <person name="Bluhm B."/>
            <person name="Cannon C."/>
            <person name="Castanera R."/>
            <person name="Culley D."/>
            <person name="Daum C."/>
            <person name="Ezra D."/>
            <person name="Gonzalez J."/>
            <person name="Henrissat B."/>
            <person name="Kuo A."/>
            <person name="Liang C."/>
            <person name="Lipzen A."/>
            <person name="Lutzoni F."/>
            <person name="Magnuson J."/>
            <person name="Mondo S."/>
            <person name="Nolan M."/>
            <person name="Ohm R."/>
            <person name="Pangilinan J."/>
            <person name="Park H.-J."/>
            <person name="Ramirez L."/>
            <person name="Alfaro M."/>
            <person name="Sun H."/>
            <person name="Tritt A."/>
            <person name="Yoshinaga Y."/>
            <person name="Zwiers L.-H."/>
            <person name="Turgeon B."/>
            <person name="Goodwin S."/>
            <person name="Spatafora J."/>
            <person name="Crous P."/>
            <person name="Grigoriev I."/>
        </authorList>
    </citation>
    <scope>NUCLEOTIDE SEQUENCE</scope>
    <source>
        <strain evidence="4">CBS 260.36</strain>
    </source>
</reference>
<keyword evidence="1" id="KW-0547">Nucleotide-binding</keyword>
<feature type="domain" description="Septin-type G" evidence="3">
    <location>
        <begin position="147"/>
        <end position="516"/>
    </location>
</feature>
<dbReference type="OrthoDB" id="5337438at2759"/>
<dbReference type="AlphaFoldDB" id="A0A9P4IXF7"/>
<feature type="compositionally biased region" description="Acidic residues" evidence="2">
    <location>
        <begin position="358"/>
        <end position="368"/>
    </location>
</feature>
<evidence type="ECO:0000259" key="3">
    <source>
        <dbReference type="PROSITE" id="PS51719"/>
    </source>
</evidence>
<dbReference type="PANTHER" id="PTHR18884">
    <property type="entry name" value="SEPTIN"/>
    <property type="match status" value="1"/>
</dbReference>
<sequence>MLRKQKLREQEERLRQLREARQQRPAPVLPSPTTLPAINPLSKEHFRPDSIAIVSNKASNFSRPYQTSPSSLPVSTSLPILTNQNLQSPSSPSVSRLSGEMASPTSSRNGEYLDPQGKSDGLNRYNSVSSSTMSHLHSPRRIRRRKDPTPFNVLVMGAKGSGKTTFIDFLKDSLSLPLEKQHQSISTPRMTTSDGTFTAHYVETEFDHERVGLTIWDTKGLEKNLADLQVREAITFIESKFEETFNEESKVMRSPGAKDSHIHCVFLVLDPNNIDTTLQTAKSQVSGNAFAQARGPAGLSQDLDLLVMKGIAGKAAVIPIISKADTLTGPHMEFLRMSVWNSMQAENLDPLAFLEPEDSESDYDESENQSDRDPLPIQSTDSSMSSGQRAGHLQDDSDYSDDGYGGSSPLAKTRSTVTTPSPQQPKRPSSRGASRTIIPGETSVEDMYLPFTVLSPDPYELNAVGRRFPWGMADPFNPEHCDYVRLRDSVFSEWRAELRTSSREGYEAWRTSRLAKNPQLMRQAGGVTPASAVPKEGRTVSGGTNGSLSPHPHQSKGLGVSGGYSTMPSTTHATAF</sequence>
<feature type="compositionally biased region" description="Polar residues" evidence="2">
    <location>
        <begin position="563"/>
        <end position="576"/>
    </location>
</feature>
<dbReference type="InterPro" id="IPR030379">
    <property type="entry name" value="G_SEPTIN_dom"/>
</dbReference>
<evidence type="ECO:0000313" key="4">
    <source>
        <dbReference type="EMBL" id="KAF2150351.1"/>
    </source>
</evidence>
<feature type="compositionally biased region" description="Low complexity" evidence="2">
    <location>
        <begin position="420"/>
        <end position="431"/>
    </location>
</feature>
<feature type="region of interest" description="Disordered" evidence="2">
    <location>
        <begin position="358"/>
        <end position="441"/>
    </location>
</feature>
<dbReference type="Pfam" id="PF00735">
    <property type="entry name" value="Septin"/>
    <property type="match status" value="3"/>
</dbReference>
<feature type="compositionally biased region" description="Low complexity" evidence="2">
    <location>
        <begin position="127"/>
        <end position="136"/>
    </location>
</feature>
<feature type="compositionally biased region" description="Polar residues" evidence="2">
    <location>
        <begin position="377"/>
        <end position="388"/>
    </location>
</feature>
<feature type="region of interest" description="Disordered" evidence="2">
    <location>
        <begin position="82"/>
        <end position="147"/>
    </location>
</feature>
<comment type="similarity">
    <text evidence="1">Belongs to the TRAFAC class TrmE-Era-EngA-EngB-Septin-like GTPase superfamily. Septin GTPase family.</text>
</comment>
<keyword evidence="5" id="KW-1185">Reference proteome</keyword>
<protein>
    <recommendedName>
        <fullName evidence="3">Septin-type G domain-containing protein</fullName>
    </recommendedName>
</protein>
<organism evidence="4 5">
    <name type="scientific">Myriangium duriaei CBS 260.36</name>
    <dbReference type="NCBI Taxonomy" id="1168546"/>
    <lineage>
        <taxon>Eukaryota</taxon>
        <taxon>Fungi</taxon>
        <taxon>Dikarya</taxon>
        <taxon>Ascomycota</taxon>
        <taxon>Pezizomycotina</taxon>
        <taxon>Dothideomycetes</taxon>
        <taxon>Dothideomycetidae</taxon>
        <taxon>Myriangiales</taxon>
        <taxon>Myriangiaceae</taxon>
        <taxon>Myriangium</taxon>
    </lineage>
</organism>
<proteinExistence type="inferred from homology"/>